<dbReference type="OrthoDB" id="6936674at2"/>
<dbReference type="Proteomes" id="UP000028824">
    <property type="component" value="Unassembled WGS sequence"/>
</dbReference>
<keyword evidence="2" id="KW-1185">Reference proteome</keyword>
<dbReference type="eggNOG" id="ENOG50318MY">
    <property type="taxonomic scope" value="Bacteria"/>
</dbReference>
<reference evidence="1 2" key="1">
    <citation type="submission" date="2014-03" db="EMBL/GenBank/DDBJ databases">
        <title>Genome of Paenirhodobacter enshiensis DW2-9.</title>
        <authorList>
            <person name="Wang D."/>
            <person name="Wang G."/>
        </authorList>
    </citation>
    <scope>NUCLEOTIDE SEQUENCE [LARGE SCALE GENOMIC DNA]</scope>
    <source>
        <strain evidence="1 2">DW2-9</strain>
    </source>
</reference>
<organism evidence="1 2">
    <name type="scientific">Paenirhodobacter enshiensis</name>
    <dbReference type="NCBI Taxonomy" id="1105367"/>
    <lineage>
        <taxon>Bacteria</taxon>
        <taxon>Pseudomonadati</taxon>
        <taxon>Pseudomonadota</taxon>
        <taxon>Alphaproteobacteria</taxon>
        <taxon>Rhodobacterales</taxon>
        <taxon>Rhodobacter group</taxon>
        <taxon>Paenirhodobacter</taxon>
    </lineage>
</organism>
<sequence length="67" mass="7435">MTTVRTIDLRVSRICFRGARPWFRDHGISWADFVVNGVDAEVLIETGDGIVEPVVKAAREREGAVHG</sequence>
<dbReference type="RefSeq" id="WP_036640111.1">
    <property type="nucleotide sequence ID" value="NZ_JFZB01000052.1"/>
</dbReference>
<evidence type="ECO:0000313" key="1">
    <source>
        <dbReference type="EMBL" id="KFI24345.1"/>
    </source>
</evidence>
<protein>
    <submittedName>
        <fullName evidence="1">Uncharacterized protein</fullName>
    </submittedName>
</protein>
<dbReference type="EMBL" id="JFZB01000052">
    <property type="protein sequence ID" value="KFI24345.1"/>
    <property type="molecule type" value="Genomic_DNA"/>
</dbReference>
<accession>A0A086XQP5</accession>
<proteinExistence type="predicted"/>
<dbReference type="STRING" id="1105367.CG50_10610"/>
<name>A0A086XQP5_9RHOB</name>
<gene>
    <name evidence="1" type="ORF">CG50_10610</name>
</gene>
<evidence type="ECO:0000313" key="2">
    <source>
        <dbReference type="Proteomes" id="UP000028824"/>
    </source>
</evidence>
<comment type="caution">
    <text evidence="1">The sequence shown here is derived from an EMBL/GenBank/DDBJ whole genome shotgun (WGS) entry which is preliminary data.</text>
</comment>
<dbReference type="AlphaFoldDB" id="A0A086XQP5"/>